<feature type="binding site" description="covalent" evidence="10">
    <location>
        <position position="123"/>
    </location>
    <ligand>
        <name>heme</name>
        <dbReference type="ChEBI" id="CHEBI:30413"/>
    </ligand>
</feature>
<comment type="function">
    <text evidence="10">Heme chaperone required for the biogenesis of c-type cytochromes. Transiently binds heme delivered by CcmC and transfers the heme to apo-cytochromes in a process facilitated by CcmF and CcmH.</text>
</comment>
<evidence type="ECO:0000256" key="4">
    <source>
        <dbReference type="ARBA" id="ARBA00022723"/>
    </source>
</evidence>
<keyword evidence="2 10" id="KW-0349">Heme</keyword>
<dbReference type="PANTHER" id="PTHR34128">
    <property type="entry name" value="CYTOCHROME C-TYPE BIOGENESIS PROTEIN CCME HOMOLOG, MITOCHONDRIAL"/>
    <property type="match status" value="1"/>
</dbReference>
<evidence type="ECO:0000256" key="8">
    <source>
        <dbReference type="ARBA" id="ARBA00023004"/>
    </source>
</evidence>
<dbReference type="PANTHER" id="PTHR34128:SF2">
    <property type="entry name" value="CYTOCHROME C-TYPE BIOGENESIS PROTEIN CCME HOMOLOG, MITOCHONDRIAL"/>
    <property type="match status" value="1"/>
</dbReference>
<dbReference type="InterPro" id="IPR012340">
    <property type="entry name" value="NA-bd_OB-fold"/>
</dbReference>
<keyword evidence="4 10" id="KW-0479">Metal-binding</keyword>
<feature type="chain" id="PRO_5046288968" description="Cytochrome c-type biogenesis protein CcmE" evidence="11">
    <location>
        <begin position="28"/>
        <end position="143"/>
    </location>
</feature>
<dbReference type="RefSeq" id="WP_252166292.1">
    <property type="nucleotide sequence ID" value="NZ_CP084930.1"/>
</dbReference>
<reference evidence="12" key="1">
    <citation type="journal article" date="2022" name="Toxins">
        <title>Genomic Analysis of Sphingopyxis sp. USTB-05 for Biodegrading Cyanobacterial Hepatotoxins.</title>
        <authorList>
            <person name="Liu C."/>
            <person name="Xu Q."/>
            <person name="Zhao Z."/>
            <person name="Zhang H."/>
            <person name="Liu X."/>
            <person name="Yin C."/>
            <person name="Liu Y."/>
            <person name="Yan H."/>
        </authorList>
    </citation>
    <scope>NUCLEOTIDE SEQUENCE</scope>
    <source>
        <strain evidence="12">NBD5</strain>
    </source>
</reference>
<keyword evidence="8 10" id="KW-0408">Iron</keyword>
<feature type="topological domain" description="Cytoplasmic" evidence="10">
    <location>
        <begin position="1"/>
        <end position="7"/>
    </location>
</feature>
<dbReference type="Proteomes" id="UP001056937">
    <property type="component" value="Chromosome 1"/>
</dbReference>
<evidence type="ECO:0000313" key="12">
    <source>
        <dbReference type="EMBL" id="USI72483.1"/>
    </source>
</evidence>
<protein>
    <recommendedName>
        <fullName evidence="10">Cytochrome c-type biogenesis protein CcmE</fullName>
    </recommendedName>
    <alternativeName>
        <fullName evidence="10">Cytochrome c maturation protein E</fullName>
    </alternativeName>
    <alternativeName>
        <fullName evidence="10">Heme chaperone CcmE</fullName>
    </alternativeName>
</protein>
<gene>
    <name evidence="10 12" type="primary">ccmE</name>
    <name evidence="10" type="synonym">cycJ</name>
    <name evidence="12" type="ORF">LHA26_14480</name>
</gene>
<name>A0ABY4X6G2_9SPHN</name>
<keyword evidence="5 10" id="KW-0201">Cytochrome c-type biogenesis</keyword>
<keyword evidence="13" id="KW-1185">Reference proteome</keyword>
<dbReference type="EMBL" id="CP084930">
    <property type="protein sequence ID" value="USI72483.1"/>
    <property type="molecule type" value="Genomic_DNA"/>
</dbReference>
<evidence type="ECO:0000256" key="9">
    <source>
        <dbReference type="ARBA" id="ARBA00023136"/>
    </source>
</evidence>
<evidence type="ECO:0000256" key="6">
    <source>
        <dbReference type="ARBA" id="ARBA00022968"/>
    </source>
</evidence>
<evidence type="ECO:0000256" key="7">
    <source>
        <dbReference type="ARBA" id="ARBA00022989"/>
    </source>
</evidence>
<dbReference type="InterPro" id="IPR036127">
    <property type="entry name" value="CcmE-like_sf"/>
</dbReference>
<keyword evidence="11" id="KW-0732">Signal</keyword>
<keyword evidence="7 10" id="KW-1133">Transmembrane helix</keyword>
<dbReference type="InterPro" id="IPR004329">
    <property type="entry name" value="CcmE"/>
</dbReference>
<dbReference type="SUPFAM" id="SSF82093">
    <property type="entry name" value="Heme chaperone CcmE"/>
    <property type="match status" value="1"/>
</dbReference>
<dbReference type="HAMAP" id="MF_01959">
    <property type="entry name" value="CcmE"/>
    <property type="match status" value="1"/>
</dbReference>
<dbReference type="NCBIfam" id="NF009727">
    <property type="entry name" value="PRK13254.1-1"/>
    <property type="match status" value="1"/>
</dbReference>
<accession>A0ABY4X6G2</accession>
<evidence type="ECO:0000256" key="2">
    <source>
        <dbReference type="ARBA" id="ARBA00022617"/>
    </source>
</evidence>
<evidence type="ECO:0000256" key="11">
    <source>
        <dbReference type="SAM" id="SignalP"/>
    </source>
</evidence>
<evidence type="ECO:0000256" key="3">
    <source>
        <dbReference type="ARBA" id="ARBA00022692"/>
    </source>
</evidence>
<feature type="binding site" description="axial binding residue" evidence="10">
    <location>
        <position position="127"/>
    </location>
    <ligand>
        <name>heme</name>
        <dbReference type="ChEBI" id="CHEBI:30413"/>
    </ligand>
    <ligandPart>
        <name>Fe</name>
        <dbReference type="ChEBI" id="CHEBI:18248"/>
    </ligandPart>
</feature>
<keyword evidence="9 10" id="KW-0472">Membrane</keyword>
<keyword evidence="10" id="KW-1003">Cell membrane</keyword>
<evidence type="ECO:0000313" key="13">
    <source>
        <dbReference type="Proteomes" id="UP001056937"/>
    </source>
</evidence>
<evidence type="ECO:0000256" key="1">
    <source>
        <dbReference type="ARBA" id="ARBA00004370"/>
    </source>
</evidence>
<comment type="similarity">
    <text evidence="10">Belongs to the CcmE/CycJ family.</text>
</comment>
<dbReference type="Pfam" id="PF03100">
    <property type="entry name" value="CcmE"/>
    <property type="match status" value="1"/>
</dbReference>
<feature type="topological domain" description="Extracellular" evidence="10">
    <location>
        <begin position="29"/>
        <end position="143"/>
    </location>
</feature>
<proteinExistence type="inferred from homology"/>
<evidence type="ECO:0000256" key="5">
    <source>
        <dbReference type="ARBA" id="ARBA00022748"/>
    </source>
</evidence>
<keyword evidence="3 10" id="KW-0812">Transmembrane</keyword>
<organism evidence="12 13">
    <name type="scientific">Sphingomonas morindae</name>
    <dbReference type="NCBI Taxonomy" id="1541170"/>
    <lineage>
        <taxon>Bacteria</taxon>
        <taxon>Pseudomonadati</taxon>
        <taxon>Pseudomonadota</taxon>
        <taxon>Alphaproteobacteria</taxon>
        <taxon>Sphingomonadales</taxon>
        <taxon>Sphingomonadaceae</taxon>
        <taxon>Sphingomonas</taxon>
    </lineage>
</organism>
<comment type="subcellular location">
    <subcellularLocation>
        <location evidence="10">Cell membrane</location>
        <topology evidence="10">Single-pass type II membrane protein</topology>
    </subcellularLocation>
    <subcellularLocation>
        <location evidence="1">Membrane</location>
    </subcellularLocation>
</comment>
<feature type="signal peptide" evidence="11">
    <location>
        <begin position="1"/>
        <end position="27"/>
    </location>
</feature>
<dbReference type="Gene3D" id="2.40.50.140">
    <property type="entry name" value="Nucleic acid-binding proteins"/>
    <property type="match status" value="1"/>
</dbReference>
<keyword evidence="6 10" id="KW-0735">Signal-anchor</keyword>
<sequence>MKAKNQRLALALAALAALGGATLLAMSALRDQASYFYSPSDALRDHVVPGRVVRLGGVVKPGSLTHAANGVEIGFRVTDGAAEVAVRYAGIVPDLFRPGSGVIAEGRFTAPGQFRADTILAKHDERYRPPEPARGMHKSDSLS</sequence>
<evidence type="ECO:0000256" key="10">
    <source>
        <dbReference type="HAMAP-Rule" id="MF_01959"/>
    </source>
</evidence>